<evidence type="ECO:0000256" key="5">
    <source>
        <dbReference type="PROSITE-ProRule" id="PRU00169"/>
    </source>
</evidence>
<dbReference type="PANTHER" id="PTHR43214:SF24">
    <property type="entry name" value="TRANSCRIPTIONAL REGULATORY PROTEIN NARL-RELATED"/>
    <property type="match status" value="1"/>
</dbReference>
<feature type="modified residue" description="4-aspartylphosphate" evidence="5">
    <location>
        <position position="71"/>
    </location>
</feature>
<dbReference type="InterPro" id="IPR000792">
    <property type="entry name" value="Tscrpt_reg_LuxR_C"/>
</dbReference>
<dbReference type="PRINTS" id="PR00038">
    <property type="entry name" value="HTHLUXR"/>
</dbReference>
<dbReference type="CDD" id="cd06170">
    <property type="entry name" value="LuxR_C_like"/>
    <property type="match status" value="1"/>
</dbReference>
<evidence type="ECO:0000256" key="1">
    <source>
        <dbReference type="ARBA" id="ARBA00022553"/>
    </source>
</evidence>
<dbReference type="SMART" id="SM00448">
    <property type="entry name" value="REC"/>
    <property type="match status" value="1"/>
</dbReference>
<dbReference type="PANTHER" id="PTHR43214">
    <property type="entry name" value="TWO-COMPONENT RESPONSE REGULATOR"/>
    <property type="match status" value="1"/>
</dbReference>
<keyword evidence="3" id="KW-0238">DNA-binding</keyword>
<dbReference type="GO" id="GO:0000160">
    <property type="term" value="P:phosphorelay signal transduction system"/>
    <property type="evidence" value="ECO:0007669"/>
    <property type="project" value="InterPro"/>
</dbReference>
<dbReference type="GO" id="GO:0006355">
    <property type="term" value="P:regulation of DNA-templated transcription"/>
    <property type="evidence" value="ECO:0007669"/>
    <property type="project" value="InterPro"/>
</dbReference>
<dbReference type="SMART" id="SM00421">
    <property type="entry name" value="HTH_LUXR"/>
    <property type="match status" value="1"/>
</dbReference>
<name>A0A543F2T2_9MICO</name>
<dbReference type="InterPro" id="IPR039420">
    <property type="entry name" value="WalR-like"/>
</dbReference>
<evidence type="ECO:0000256" key="2">
    <source>
        <dbReference type="ARBA" id="ARBA00023015"/>
    </source>
</evidence>
<evidence type="ECO:0000313" key="8">
    <source>
        <dbReference type="EMBL" id="TQM28131.1"/>
    </source>
</evidence>
<organism evidence="8 9">
    <name type="scientific">Microbacterium kyungheense</name>
    <dbReference type="NCBI Taxonomy" id="1263636"/>
    <lineage>
        <taxon>Bacteria</taxon>
        <taxon>Bacillati</taxon>
        <taxon>Actinomycetota</taxon>
        <taxon>Actinomycetes</taxon>
        <taxon>Micrococcales</taxon>
        <taxon>Microbacteriaceae</taxon>
        <taxon>Microbacterium</taxon>
    </lineage>
</organism>
<keyword evidence="9" id="KW-1185">Reference proteome</keyword>
<dbReference type="InterPro" id="IPR001789">
    <property type="entry name" value="Sig_transdc_resp-reg_receiver"/>
</dbReference>
<sequence length="232" mass="25086">MTDPYPEEVAASSSHDPSGLRVVLFEDSVLLREGLVRLFDEAGYTTAGAWGDAEDVVARVREARADVAILDVRLPPGFRDEGIKAALALRAELPEVGILVLSQYVEGVYARELLAGGEGGVGYLLKDRVTSLDEFSDAVRRVRERGTVLDPLVVQGLLSARPDPLSTLTPRERDVLTLMAEGRSNASIAQRLFIGVGAVEKNISAIFAKLGLEESGTEHRRVLAVLAFLQHP</sequence>
<dbReference type="CDD" id="cd17535">
    <property type="entry name" value="REC_NarL-like"/>
    <property type="match status" value="1"/>
</dbReference>
<dbReference type="PROSITE" id="PS50110">
    <property type="entry name" value="RESPONSE_REGULATORY"/>
    <property type="match status" value="1"/>
</dbReference>
<dbReference type="Proteomes" id="UP000320235">
    <property type="component" value="Unassembled WGS sequence"/>
</dbReference>
<feature type="domain" description="Response regulatory" evidence="7">
    <location>
        <begin position="21"/>
        <end position="141"/>
    </location>
</feature>
<keyword evidence="1 5" id="KW-0597">Phosphoprotein</keyword>
<keyword evidence="4" id="KW-0804">Transcription</keyword>
<evidence type="ECO:0000313" key="9">
    <source>
        <dbReference type="Proteomes" id="UP000320235"/>
    </source>
</evidence>
<comment type="caution">
    <text evidence="8">The sequence shown here is derived from an EMBL/GenBank/DDBJ whole genome shotgun (WGS) entry which is preliminary data.</text>
</comment>
<evidence type="ECO:0000256" key="3">
    <source>
        <dbReference type="ARBA" id="ARBA00023125"/>
    </source>
</evidence>
<evidence type="ECO:0000259" key="7">
    <source>
        <dbReference type="PROSITE" id="PS50110"/>
    </source>
</evidence>
<dbReference type="AlphaFoldDB" id="A0A543F2T2"/>
<dbReference type="SUPFAM" id="SSF52172">
    <property type="entry name" value="CheY-like"/>
    <property type="match status" value="1"/>
</dbReference>
<dbReference type="Pfam" id="PF00196">
    <property type="entry name" value="GerE"/>
    <property type="match status" value="1"/>
</dbReference>
<dbReference type="Gene3D" id="3.40.50.2300">
    <property type="match status" value="1"/>
</dbReference>
<dbReference type="PROSITE" id="PS50043">
    <property type="entry name" value="HTH_LUXR_2"/>
    <property type="match status" value="1"/>
</dbReference>
<gene>
    <name evidence="8" type="ORF">FB391_2183</name>
</gene>
<protein>
    <submittedName>
        <fullName evidence="8">LuxR family two component transcriptional regulator</fullName>
    </submittedName>
</protein>
<dbReference type="EMBL" id="VFPE01000002">
    <property type="protein sequence ID" value="TQM28131.1"/>
    <property type="molecule type" value="Genomic_DNA"/>
</dbReference>
<dbReference type="GO" id="GO:0003677">
    <property type="term" value="F:DNA binding"/>
    <property type="evidence" value="ECO:0007669"/>
    <property type="project" value="UniProtKB-KW"/>
</dbReference>
<evidence type="ECO:0000256" key="4">
    <source>
        <dbReference type="ARBA" id="ARBA00023163"/>
    </source>
</evidence>
<proteinExistence type="predicted"/>
<keyword evidence="2" id="KW-0805">Transcription regulation</keyword>
<evidence type="ECO:0000259" key="6">
    <source>
        <dbReference type="PROSITE" id="PS50043"/>
    </source>
</evidence>
<dbReference type="InterPro" id="IPR058245">
    <property type="entry name" value="NreC/VraR/RcsB-like_REC"/>
</dbReference>
<dbReference type="Pfam" id="PF00072">
    <property type="entry name" value="Response_reg"/>
    <property type="match status" value="1"/>
</dbReference>
<feature type="domain" description="HTH luxR-type" evidence="6">
    <location>
        <begin position="161"/>
        <end position="232"/>
    </location>
</feature>
<dbReference type="InterPro" id="IPR011006">
    <property type="entry name" value="CheY-like_superfamily"/>
</dbReference>
<reference evidence="8 9" key="1">
    <citation type="submission" date="2019-06" db="EMBL/GenBank/DDBJ databases">
        <title>Sequencing the genomes of 1000 actinobacteria strains.</title>
        <authorList>
            <person name="Klenk H.-P."/>
        </authorList>
    </citation>
    <scope>NUCLEOTIDE SEQUENCE [LARGE SCALE GENOMIC DNA]</scope>
    <source>
        <strain evidence="8 9">DSM 105492</strain>
    </source>
</reference>
<accession>A0A543F2T2</accession>